<name>A0A9P4W6E8_CURKU</name>
<gene>
    <name evidence="3" type="ORF">E8E13_007228</name>
</gene>
<dbReference type="AlphaFoldDB" id="A0A9P4W6E8"/>
<proteinExistence type="predicted"/>
<dbReference type="EMBL" id="SWKU01000012">
    <property type="protein sequence ID" value="KAF3001954.1"/>
    <property type="molecule type" value="Genomic_DNA"/>
</dbReference>
<evidence type="ECO:0000313" key="4">
    <source>
        <dbReference type="Proteomes" id="UP000801428"/>
    </source>
</evidence>
<dbReference type="Proteomes" id="UP000801428">
    <property type="component" value="Unassembled WGS sequence"/>
</dbReference>
<feature type="domain" description="DUF7730" evidence="2">
    <location>
        <begin position="76"/>
        <end position="168"/>
    </location>
</feature>
<evidence type="ECO:0000313" key="3">
    <source>
        <dbReference type="EMBL" id="KAF3001954.1"/>
    </source>
</evidence>
<organism evidence="3 4">
    <name type="scientific">Curvularia kusanoi</name>
    <name type="common">Cochliobolus kusanoi</name>
    <dbReference type="NCBI Taxonomy" id="90978"/>
    <lineage>
        <taxon>Eukaryota</taxon>
        <taxon>Fungi</taxon>
        <taxon>Dikarya</taxon>
        <taxon>Ascomycota</taxon>
        <taxon>Pezizomycotina</taxon>
        <taxon>Dothideomycetes</taxon>
        <taxon>Pleosporomycetidae</taxon>
        <taxon>Pleosporales</taxon>
        <taxon>Pleosporineae</taxon>
        <taxon>Pleosporaceae</taxon>
        <taxon>Curvularia</taxon>
    </lineage>
</organism>
<dbReference type="PANTHER" id="PTHR38790:SF4">
    <property type="entry name" value="2EXR DOMAIN-CONTAINING PROTEIN"/>
    <property type="match status" value="1"/>
</dbReference>
<evidence type="ECO:0000259" key="2">
    <source>
        <dbReference type="Pfam" id="PF24864"/>
    </source>
</evidence>
<comment type="caution">
    <text evidence="3">The sequence shown here is derived from an EMBL/GenBank/DDBJ whole genome shotgun (WGS) entry which is preliminary data.</text>
</comment>
<feature type="region of interest" description="Disordered" evidence="1">
    <location>
        <begin position="1"/>
        <end position="47"/>
    </location>
</feature>
<dbReference type="Pfam" id="PF24864">
    <property type="entry name" value="DUF7730"/>
    <property type="match status" value="1"/>
</dbReference>
<dbReference type="OrthoDB" id="5413827at2759"/>
<protein>
    <recommendedName>
        <fullName evidence="2">DUF7730 domain-containing protein</fullName>
    </recommendedName>
</protein>
<dbReference type="InterPro" id="IPR056632">
    <property type="entry name" value="DUF7730"/>
</dbReference>
<sequence>MAPRKSKAKAPAATPPVQSGKVAKPKSKATKGKAKSNAAPAVPPASTHGVKLYRDGLVNLERTPAHLVDIVKHNALNSPLLRLPRELRDQIWSFAMGGQLVYLPWHAESRGYAVRPEFQADVYSFHIYGFKAEAYILPAAFHLPEVCRQIYSEAAMIAYQQNIFMIDDYFLGHSKAFHSFTRAQRGAITGIMTDRYLFISFMCRESSGQVKVAKRMMGALPNLSYILVTALDSKIGLEQYNLHSRKSGPIIGEAEWETKVQRQYKFLFGDKVRVKIEK</sequence>
<keyword evidence="4" id="KW-1185">Reference proteome</keyword>
<reference evidence="3" key="1">
    <citation type="submission" date="2019-04" db="EMBL/GenBank/DDBJ databases">
        <title>Sequencing of skin fungus with MAO and IRED activity.</title>
        <authorList>
            <person name="Marsaioli A.J."/>
            <person name="Bonatto J.M.C."/>
            <person name="Reis Junior O."/>
        </authorList>
    </citation>
    <scope>NUCLEOTIDE SEQUENCE</scope>
    <source>
        <strain evidence="3">30M1</strain>
    </source>
</reference>
<feature type="compositionally biased region" description="Basic residues" evidence="1">
    <location>
        <begin position="23"/>
        <end position="34"/>
    </location>
</feature>
<dbReference type="PANTHER" id="PTHR38790">
    <property type="entry name" value="2EXR DOMAIN-CONTAINING PROTEIN-RELATED"/>
    <property type="match status" value="1"/>
</dbReference>
<accession>A0A9P4W6E8</accession>
<evidence type="ECO:0000256" key="1">
    <source>
        <dbReference type="SAM" id="MobiDB-lite"/>
    </source>
</evidence>